<keyword evidence="1" id="KW-0479">Metal-binding</keyword>
<feature type="domain" description="C3H1-type" evidence="3">
    <location>
        <begin position="380"/>
        <end position="408"/>
    </location>
</feature>
<dbReference type="PANTHER" id="PTHR37543">
    <property type="entry name" value="CCCH ZINC FINGER DNA BINDING PROTEIN (AFU_ORTHOLOGUE AFUA_5G12760)"/>
    <property type="match status" value="1"/>
</dbReference>
<dbReference type="EMBL" id="JAAOAM010000060">
    <property type="protein sequence ID" value="KAF5552409.1"/>
    <property type="molecule type" value="Genomic_DNA"/>
</dbReference>
<dbReference type="GO" id="GO:0008270">
    <property type="term" value="F:zinc ion binding"/>
    <property type="evidence" value="ECO:0007669"/>
    <property type="project" value="UniProtKB-KW"/>
</dbReference>
<organism evidence="4 5">
    <name type="scientific">Fusarium mexicanum</name>
    <dbReference type="NCBI Taxonomy" id="751941"/>
    <lineage>
        <taxon>Eukaryota</taxon>
        <taxon>Fungi</taxon>
        <taxon>Dikarya</taxon>
        <taxon>Ascomycota</taxon>
        <taxon>Pezizomycotina</taxon>
        <taxon>Sordariomycetes</taxon>
        <taxon>Hypocreomycetidae</taxon>
        <taxon>Hypocreales</taxon>
        <taxon>Nectriaceae</taxon>
        <taxon>Fusarium</taxon>
        <taxon>Fusarium fujikuroi species complex</taxon>
    </lineage>
</organism>
<reference evidence="4 5" key="1">
    <citation type="submission" date="2020-05" db="EMBL/GenBank/DDBJ databases">
        <title>Identification and distribution of gene clusters putatively required for synthesis of sphingolipid metabolism inhibitors in phylogenetically diverse species of the filamentous fungus Fusarium.</title>
        <authorList>
            <person name="Kim H.-S."/>
            <person name="Busman M."/>
            <person name="Brown D.W."/>
            <person name="Divon H."/>
            <person name="Uhlig S."/>
            <person name="Proctor R.H."/>
        </authorList>
    </citation>
    <scope>NUCLEOTIDE SEQUENCE [LARGE SCALE GENOMIC DNA]</scope>
    <source>
        <strain evidence="4 5">NRRL 53147</strain>
    </source>
</reference>
<evidence type="ECO:0000313" key="5">
    <source>
        <dbReference type="Proteomes" id="UP000522262"/>
    </source>
</evidence>
<dbReference type="Pfam" id="PF25540">
    <property type="entry name" value="DUF7923"/>
    <property type="match status" value="1"/>
</dbReference>
<dbReference type="PROSITE" id="PS50103">
    <property type="entry name" value="ZF_C3H1"/>
    <property type="match status" value="1"/>
</dbReference>
<evidence type="ECO:0000256" key="2">
    <source>
        <dbReference type="SAM" id="MobiDB-lite"/>
    </source>
</evidence>
<dbReference type="InterPro" id="IPR057654">
    <property type="entry name" value="Znf-CCCH_tandem"/>
</dbReference>
<dbReference type="Pfam" id="PF25543">
    <property type="entry name" value="zf-CCCH_tandem"/>
    <property type="match status" value="1"/>
</dbReference>
<evidence type="ECO:0000313" key="4">
    <source>
        <dbReference type="EMBL" id="KAF5552409.1"/>
    </source>
</evidence>
<keyword evidence="1" id="KW-0863">Zinc-finger</keyword>
<dbReference type="Proteomes" id="UP000522262">
    <property type="component" value="Unassembled WGS sequence"/>
</dbReference>
<keyword evidence="1" id="KW-0862">Zinc</keyword>
<dbReference type="PANTHER" id="PTHR37543:SF1">
    <property type="entry name" value="CCCH ZINC FINGER DNA BINDING PROTEIN (AFU_ORTHOLOGUE AFUA_5G12760)"/>
    <property type="match status" value="1"/>
</dbReference>
<comment type="caution">
    <text evidence="4">The sequence shown here is derived from an EMBL/GenBank/DDBJ whole genome shotgun (WGS) entry which is preliminary data.</text>
</comment>
<feature type="compositionally biased region" description="Low complexity" evidence="2">
    <location>
        <begin position="304"/>
        <end position="318"/>
    </location>
</feature>
<evidence type="ECO:0000259" key="3">
    <source>
        <dbReference type="PROSITE" id="PS50103"/>
    </source>
</evidence>
<dbReference type="AlphaFoldDB" id="A0A8H5JBM8"/>
<dbReference type="Pfam" id="PF25542">
    <property type="entry name" value="zf-CCCH_12"/>
    <property type="match status" value="1"/>
</dbReference>
<evidence type="ECO:0000256" key="1">
    <source>
        <dbReference type="PROSITE-ProRule" id="PRU00723"/>
    </source>
</evidence>
<sequence length="479" mass="53040">MASNTQMNDLVSRFNALQAREMPEQRYYKDLVERLHALQETNHVLQEKLADANLGLNHMSQLRKLYEGTRLQCETLTADLRNIRSANNYVFIIMDGNGLIFDNRFIKQGREGGKQAAQALLLAVAKLCPSLPSSFEIFCDVLVNIAEMGRALVNDGSIDDPSLFHEFAIGFTEVKSSFNFIDIGLSKGTLVRKIQETAMWHLGCYNCRHVMLGIGHGAQYAPFLRRLNEAGDARMCVSVILGEPIVREIEACGNTVYALDGDVFRTTKLVDKTLIEKPSVQRTEATKPQGSPVPRAATTQAVLTPATSTSSMSPPQTSWAKITKSATPPPKLTMPLPPKQDKTKLATKAPPQPAWSPGPRGRDPPITVGLPAMEDIKRREDSDKLCNNHFLRGPCTRIGACTFNHTFKPSKEQLKALAMLARQNPCINGQDCDVDDCIYGHNCPNVTNGVCTRSHCRFKVDGHPPNTKFTNSFATQWDN</sequence>
<accession>A0A8H5JBM8</accession>
<gene>
    <name evidence="4" type="ORF">FMEXI_2892</name>
</gene>
<dbReference type="InterPro" id="IPR000571">
    <property type="entry name" value="Znf_CCCH"/>
</dbReference>
<dbReference type="InterPro" id="IPR057683">
    <property type="entry name" value="DUF7923"/>
</dbReference>
<feature type="compositionally biased region" description="Pro residues" evidence="2">
    <location>
        <begin position="327"/>
        <end position="338"/>
    </location>
</feature>
<keyword evidence="5" id="KW-1185">Reference proteome</keyword>
<proteinExistence type="predicted"/>
<name>A0A8H5JBM8_9HYPO</name>
<feature type="region of interest" description="Disordered" evidence="2">
    <location>
        <begin position="303"/>
        <end position="365"/>
    </location>
</feature>
<feature type="zinc finger region" description="C3H1-type" evidence="1">
    <location>
        <begin position="380"/>
        <end position="408"/>
    </location>
</feature>
<protein>
    <recommendedName>
        <fullName evidence="3">C3H1-type domain-containing protein</fullName>
    </recommendedName>
</protein>